<evidence type="ECO:0000256" key="1">
    <source>
        <dbReference type="ARBA" id="ARBA00006432"/>
    </source>
</evidence>
<dbReference type="HOGENOM" id="CLU_000022_3_6_1"/>
<organism evidence="9 10">
    <name type="scientific">Phlebiopsis gigantea (strain 11061_1 CR5-6)</name>
    <name type="common">White-rot fungus</name>
    <name type="synonym">Peniophora gigantea</name>
    <dbReference type="NCBI Taxonomy" id="745531"/>
    <lineage>
        <taxon>Eukaryota</taxon>
        <taxon>Fungi</taxon>
        <taxon>Dikarya</taxon>
        <taxon>Basidiomycota</taxon>
        <taxon>Agaricomycotina</taxon>
        <taxon>Agaricomycetes</taxon>
        <taxon>Polyporales</taxon>
        <taxon>Phanerochaetaceae</taxon>
        <taxon>Phlebiopsis</taxon>
    </lineage>
</organism>
<dbReference type="PANTHER" id="PTHR24095">
    <property type="entry name" value="ACETYL-COENZYME A SYNTHETASE"/>
    <property type="match status" value="1"/>
</dbReference>
<dbReference type="GO" id="GO:0003987">
    <property type="term" value="F:acetate-CoA ligase activity"/>
    <property type="evidence" value="ECO:0007669"/>
    <property type="project" value="UniProtKB-UniRule"/>
</dbReference>
<comment type="catalytic activity">
    <reaction evidence="5">
        <text>acetate + ATP + CoA = acetyl-CoA + AMP + diphosphate</text>
        <dbReference type="Rhea" id="RHEA:23176"/>
        <dbReference type="ChEBI" id="CHEBI:30089"/>
        <dbReference type="ChEBI" id="CHEBI:30616"/>
        <dbReference type="ChEBI" id="CHEBI:33019"/>
        <dbReference type="ChEBI" id="CHEBI:57287"/>
        <dbReference type="ChEBI" id="CHEBI:57288"/>
        <dbReference type="ChEBI" id="CHEBI:456215"/>
        <dbReference type="EC" id="6.2.1.1"/>
    </reaction>
</comment>
<dbReference type="EMBL" id="KN840451">
    <property type="protein sequence ID" value="KIP10811.1"/>
    <property type="molecule type" value="Genomic_DNA"/>
</dbReference>
<dbReference type="AlphaFoldDB" id="A0A0C3S4S1"/>
<keyword evidence="3 5" id="KW-0547">Nucleotide-binding</keyword>
<sequence>MSNVDYDAVALHPVPPRMINGTEVPFIGPNLEAYQKAHAESVGENADKWWAKMARETLHWDRPFQTVRTGSFENGDIAWFPEGYVNACYNCVDRWAFQDPNKTAIIYEADEPGQHKNISYGELLREVSRLANVLKSHGIGKGDTVTVYMPMTWQAVAAFLACARIGALHSVVFAGFSSESLADRINDCKSRVVLTADEGRRGGKIINIKALADKALEKCPNVEAVIVLQHTGNPVGWVEGRDKWWHEESAKVPNYCPPALLNSEDGLFILYTSGSTGKPKGIMHTIGGYLLGAAMTIKYVFEVHPDDKFGCMADLGWITGHTYLVYGPLANGVATLVFESTPVYPTPARFWETIDTHKLTHFYTAPTAVRLLRRLGEQHVAKADLSSLRIIASVGEPINPEAWHWLNDHVGRKQAAIVDTFFQTETGSIVLSPIPGAIETKPGSATVPFLGMTYALLDPTTGKELEGPGVEGVLVFKNTWPSIARSVWKDHNRWLDVYMRPYPGYFFTGDGAVRDKDGYIWIKGRVDDVINVSGHRLSTAEIESALILYPGVAEAAVIGANDELTGQAVHAFVTLKAEFNYDPTNESGLIKELVLQVRKVIGPFATPKKIYIVSDLPKTRSGKIMRRIMRKVIAGEGDQLGDLSTLAEPGVVSVIKDKVAAMSL</sequence>
<dbReference type="InterPro" id="IPR032387">
    <property type="entry name" value="ACAS_N"/>
</dbReference>
<dbReference type="GO" id="GO:0005524">
    <property type="term" value="F:ATP binding"/>
    <property type="evidence" value="ECO:0007669"/>
    <property type="project" value="UniProtKB-UniRule"/>
</dbReference>
<protein>
    <recommendedName>
        <fullName evidence="5">Acetyl-coenzyme A synthetase</fullName>
        <ecNumber evidence="5">6.2.1.1</ecNumber>
    </recommendedName>
</protein>
<dbReference type="Pfam" id="PF00501">
    <property type="entry name" value="AMP-binding"/>
    <property type="match status" value="1"/>
</dbReference>
<dbReference type="Proteomes" id="UP000053257">
    <property type="component" value="Unassembled WGS sequence"/>
</dbReference>
<evidence type="ECO:0000259" key="6">
    <source>
        <dbReference type="Pfam" id="PF00501"/>
    </source>
</evidence>
<accession>A0A0C3S4S1</accession>
<dbReference type="NCBIfam" id="TIGR02188">
    <property type="entry name" value="Ac_CoA_lig_AcsA"/>
    <property type="match status" value="1"/>
</dbReference>
<evidence type="ECO:0000256" key="5">
    <source>
        <dbReference type="RuleBase" id="RU361147"/>
    </source>
</evidence>
<dbReference type="PANTHER" id="PTHR24095:SF14">
    <property type="entry name" value="ACETYL-COENZYME A SYNTHETASE 1"/>
    <property type="match status" value="1"/>
</dbReference>
<dbReference type="InterPro" id="IPR020845">
    <property type="entry name" value="AMP-binding_CS"/>
</dbReference>
<dbReference type="InterPro" id="IPR042099">
    <property type="entry name" value="ANL_N_sf"/>
</dbReference>
<evidence type="ECO:0000259" key="7">
    <source>
        <dbReference type="Pfam" id="PF13193"/>
    </source>
</evidence>
<keyword evidence="2 5" id="KW-0436">Ligase</keyword>
<dbReference type="InterPro" id="IPR011904">
    <property type="entry name" value="Ac_CoA_lig"/>
</dbReference>
<evidence type="ECO:0000313" key="9">
    <source>
        <dbReference type="EMBL" id="KIP10811.1"/>
    </source>
</evidence>
<proteinExistence type="inferred from homology"/>
<reference evidence="9 10" key="1">
    <citation type="journal article" date="2014" name="PLoS Genet.">
        <title>Analysis of the Phlebiopsis gigantea genome, transcriptome and secretome provides insight into its pioneer colonization strategies of wood.</title>
        <authorList>
            <person name="Hori C."/>
            <person name="Ishida T."/>
            <person name="Igarashi K."/>
            <person name="Samejima M."/>
            <person name="Suzuki H."/>
            <person name="Master E."/>
            <person name="Ferreira P."/>
            <person name="Ruiz-Duenas F.J."/>
            <person name="Held B."/>
            <person name="Canessa P."/>
            <person name="Larrondo L.F."/>
            <person name="Schmoll M."/>
            <person name="Druzhinina I.S."/>
            <person name="Kubicek C.P."/>
            <person name="Gaskell J.A."/>
            <person name="Kersten P."/>
            <person name="St John F."/>
            <person name="Glasner J."/>
            <person name="Sabat G."/>
            <person name="Splinter BonDurant S."/>
            <person name="Syed K."/>
            <person name="Yadav J."/>
            <person name="Mgbeahuruike A.C."/>
            <person name="Kovalchuk A."/>
            <person name="Asiegbu F.O."/>
            <person name="Lackner G."/>
            <person name="Hoffmeister D."/>
            <person name="Rencoret J."/>
            <person name="Gutierrez A."/>
            <person name="Sun H."/>
            <person name="Lindquist E."/>
            <person name="Barry K."/>
            <person name="Riley R."/>
            <person name="Grigoriev I.V."/>
            <person name="Henrissat B."/>
            <person name="Kues U."/>
            <person name="Berka R.M."/>
            <person name="Martinez A.T."/>
            <person name="Covert S.F."/>
            <person name="Blanchette R.A."/>
            <person name="Cullen D."/>
        </authorList>
    </citation>
    <scope>NUCLEOTIDE SEQUENCE [LARGE SCALE GENOMIC DNA]</scope>
    <source>
        <strain evidence="9 10">11061_1 CR5-6</strain>
    </source>
</reference>
<dbReference type="EC" id="6.2.1.1" evidence="5"/>
<dbReference type="Pfam" id="PF13193">
    <property type="entry name" value="AMP-binding_C"/>
    <property type="match status" value="1"/>
</dbReference>
<evidence type="ECO:0000313" key="10">
    <source>
        <dbReference type="Proteomes" id="UP000053257"/>
    </source>
</evidence>
<dbReference type="OrthoDB" id="1706066at2759"/>
<feature type="domain" description="AMP-dependent synthetase/ligase" evidence="6">
    <location>
        <begin position="93"/>
        <end position="479"/>
    </location>
</feature>
<dbReference type="Gene3D" id="3.30.300.30">
    <property type="match status" value="1"/>
</dbReference>
<dbReference type="GO" id="GO:0016208">
    <property type="term" value="F:AMP binding"/>
    <property type="evidence" value="ECO:0007669"/>
    <property type="project" value="InterPro"/>
</dbReference>
<evidence type="ECO:0000259" key="8">
    <source>
        <dbReference type="Pfam" id="PF16177"/>
    </source>
</evidence>
<dbReference type="Gene3D" id="3.40.50.12780">
    <property type="entry name" value="N-terminal domain of ligase-like"/>
    <property type="match status" value="1"/>
</dbReference>
<dbReference type="InterPro" id="IPR025110">
    <property type="entry name" value="AMP-bd_C"/>
</dbReference>
<dbReference type="GO" id="GO:0005829">
    <property type="term" value="C:cytosol"/>
    <property type="evidence" value="ECO:0007669"/>
    <property type="project" value="TreeGrafter"/>
</dbReference>
<dbReference type="InterPro" id="IPR000873">
    <property type="entry name" value="AMP-dep_synth/lig_dom"/>
</dbReference>
<dbReference type="FunFam" id="3.40.50.12780:FF:000001">
    <property type="entry name" value="Acetyl-coenzyme A synthetase"/>
    <property type="match status" value="1"/>
</dbReference>
<dbReference type="STRING" id="745531.A0A0C3S4S1"/>
<dbReference type="PROSITE" id="PS00455">
    <property type="entry name" value="AMP_BINDING"/>
    <property type="match status" value="1"/>
</dbReference>
<dbReference type="Pfam" id="PF16177">
    <property type="entry name" value="ACAS_N"/>
    <property type="match status" value="1"/>
</dbReference>
<name>A0A0C3S4S1_PHLG1</name>
<evidence type="ECO:0000256" key="3">
    <source>
        <dbReference type="ARBA" id="ARBA00022741"/>
    </source>
</evidence>
<keyword evidence="10" id="KW-1185">Reference proteome</keyword>
<dbReference type="CDD" id="cd05966">
    <property type="entry name" value="ACS"/>
    <property type="match status" value="1"/>
</dbReference>
<feature type="domain" description="Acetyl-coenzyme A synthetase N-terminal" evidence="8">
    <location>
        <begin position="34"/>
        <end position="91"/>
    </location>
</feature>
<dbReference type="NCBIfam" id="NF001208">
    <property type="entry name" value="PRK00174.1"/>
    <property type="match status" value="1"/>
</dbReference>
<evidence type="ECO:0000256" key="2">
    <source>
        <dbReference type="ARBA" id="ARBA00022598"/>
    </source>
</evidence>
<gene>
    <name evidence="9" type="ORF">PHLGIDRAFT_198141</name>
</gene>
<evidence type="ECO:0000256" key="4">
    <source>
        <dbReference type="ARBA" id="ARBA00022840"/>
    </source>
</evidence>
<comment type="similarity">
    <text evidence="1 5">Belongs to the ATP-dependent AMP-binding enzyme family.</text>
</comment>
<dbReference type="SUPFAM" id="SSF56801">
    <property type="entry name" value="Acetyl-CoA synthetase-like"/>
    <property type="match status" value="1"/>
</dbReference>
<dbReference type="GO" id="GO:0019427">
    <property type="term" value="P:acetyl-CoA biosynthetic process from acetate"/>
    <property type="evidence" value="ECO:0007669"/>
    <property type="project" value="InterPro"/>
</dbReference>
<dbReference type="InterPro" id="IPR045851">
    <property type="entry name" value="AMP-bd_C_sf"/>
</dbReference>
<keyword evidence="4 5" id="KW-0067">ATP-binding</keyword>
<feature type="domain" description="AMP-binding enzyme C-terminal" evidence="7">
    <location>
        <begin position="541"/>
        <end position="623"/>
    </location>
</feature>